<dbReference type="InterPro" id="IPR036163">
    <property type="entry name" value="HMA_dom_sf"/>
</dbReference>
<organism evidence="2 3">
    <name type="scientific">Clostridium simiarum</name>
    <dbReference type="NCBI Taxonomy" id="2841506"/>
    <lineage>
        <taxon>Bacteria</taxon>
        <taxon>Bacillati</taxon>
        <taxon>Bacillota</taxon>
        <taxon>Clostridia</taxon>
        <taxon>Eubacteriales</taxon>
        <taxon>Clostridiaceae</taxon>
        <taxon>Clostridium</taxon>
    </lineage>
</organism>
<dbReference type="Gene3D" id="3.30.70.100">
    <property type="match status" value="1"/>
</dbReference>
<proteinExistence type="predicted"/>
<keyword evidence="3" id="KW-1185">Reference proteome</keyword>
<gene>
    <name evidence="2" type="ORF">KQI89_07990</name>
</gene>
<dbReference type="CDD" id="cd00371">
    <property type="entry name" value="HMA"/>
    <property type="match status" value="1"/>
</dbReference>
<dbReference type="PROSITE" id="PS50846">
    <property type="entry name" value="HMA_2"/>
    <property type="match status" value="1"/>
</dbReference>
<name>A0ABS6EZQ4_9CLOT</name>
<dbReference type="RefSeq" id="WP_032123631.1">
    <property type="nucleotide sequence ID" value="NZ_JAHLQL010000002.1"/>
</dbReference>
<dbReference type="EMBL" id="JAHLQL010000002">
    <property type="protein sequence ID" value="MBU5591703.1"/>
    <property type="molecule type" value="Genomic_DNA"/>
</dbReference>
<evidence type="ECO:0000313" key="2">
    <source>
        <dbReference type="EMBL" id="MBU5591703.1"/>
    </source>
</evidence>
<dbReference type="Proteomes" id="UP000736583">
    <property type="component" value="Unassembled WGS sequence"/>
</dbReference>
<protein>
    <submittedName>
        <fullName evidence="2">Heavy-metal-associated domain-containing protein</fullName>
    </submittedName>
</protein>
<reference evidence="2 3" key="1">
    <citation type="submission" date="2021-06" db="EMBL/GenBank/DDBJ databases">
        <authorList>
            <person name="Sun Q."/>
            <person name="Li D."/>
        </authorList>
    </citation>
    <scope>NUCLEOTIDE SEQUENCE [LARGE SCALE GENOMIC DNA]</scope>
    <source>
        <strain evidence="2 3">MSJ-4</strain>
    </source>
</reference>
<dbReference type="SUPFAM" id="SSF55008">
    <property type="entry name" value="HMA, heavy metal-associated domain"/>
    <property type="match status" value="1"/>
</dbReference>
<feature type="domain" description="HMA" evidence="1">
    <location>
        <begin position="1"/>
        <end position="67"/>
    </location>
</feature>
<evidence type="ECO:0000313" key="3">
    <source>
        <dbReference type="Proteomes" id="UP000736583"/>
    </source>
</evidence>
<dbReference type="InterPro" id="IPR006121">
    <property type="entry name" value="HMA_dom"/>
</dbReference>
<sequence>MKATIKVCNMNTNQDVDKVKKAIAQNEGVIACEITKDKGEIQIVYDNYFVTVEDIIESIEDMGYTVLE</sequence>
<comment type="caution">
    <text evidence="2">The sequence shown here is derived from an EMBL/GenBank/DDBJ whole genome shotgun (WGS) entry which is preliminary data.</text>
</comment>
<accession>A0ABS6EZQ4</accession>
<evidence type="ECO:0000259" key="1">
    <source>
        <dbReference type="PROSITE" id="PS50846"/>
    </source>
</evidence>